<dbReference type="InterPro" id="IPR029044">
    <property type="entry name" value="Nucleotide-diphossugar_trans"/>
</dbReference>
<dbReference type="PANTHER" id="PTHR19136">
    <property type="entry name" value="MOLYBDENUM COFACTOR GUANYLYLTRANSFERASE"/>
    <property type="match status" value="1"/>
</dbReference>
<organism evidence="9 10">
    <name type="scientific">Pseudoalteromonas haloplanktis</name>
    <name type="common">Alteromonas haloplanktis</name>
    <dbReference type="NCBI Taxonomy" id="228"/>
    <lineage>
        <taxon>Bacteria</taxon>
        <taxon>Pseudomonadati</taxon>
        <taxon>Pseudomonadota</taxon>
        <taxon>Gammaproteobacteria</taxon>
        <taxon>Alteromonadales</taxon>
        <taxon>Pseudoalteromonadaceae</taxon>
        <taxon>Pseudoalteromonas</taxon>
    </lineage>
</organism>
<keyword evidence="10" id="KW-1185">Reference proteome</keyword>
<accession>A0ABU1B898</accession>
<keyword evidence="7" id="KW-0501">Molybdenum cofactor biosynthesis</keyword>
<proteinExistence type="predicted"/>
<gene>
    <name evidence="9" type="ORF">RC083_00990</name>
</gene>
<evidence type="ECO:0000256" key="3">
    <source>
        <dbReference type="ARBA" id="ARBA00022723"/>
    </source>
</evidence>
<keyword evidence="6" id="KW-0342">GTP-binding</keyword>
<dbReference type="PANTHER" id="PTHR19136:SF81">
    <property type="entry name" value="MOLYBDENUM COFACTOR GUANYLYLTRANSFERASE"/>
    <property type="match status" value="1"/>
</dbReference>
<evidence type="ECO:0000313" key="10">
    <source>
        <dbReference type="Proteomes" id="UP001226574"/>
    </source>
</evidence>
<dbReference type="InterPro" id="IPR025877">
    <property type="entry name" value="MobA-like_NTP_Trfase"/>
</dbReference>
<dbReference type="EMBL" id="JAVIFY010000001">
    <property type="protein sequence ID" value="MDQ9090159.1"/>
    <property type="molecule type" value="Genomic_DNA"/>
</dbReference>
<keyword evidence="2 9" id="KW-0808">Transferase</keyword>
<evidence type="ECO:0000256" key="5">
    <source>
        <dbReference type="ARBA" id="ARBA00022842"/>
    </source>
</evidence>
<name>A0ABU1B898_PSEHA</name>
<dbReference type="RefSeq" id="WP_309038152.1">
    <property type="nucleotide sequence ID" value="NZ_JAVIFY010000001.1"/>
</dbReference>
<dbReference type="Gene3D" id="3.90.550.10">
    <property type="entry name" value="Spore Coat Polysaccharide Biosynthesis Protein SpsA, Chain A"/>
    <property type="match status" value="1"/>
</dbReference>
<feature type="domain" description="MobA-like NTP transferase" evidence="8">
    <location>
        <begin position="5"/>
        <end position="117"/>
    </location>
</feature>
<keyword evidence="5" id="KW-0460">Magnesium</keyword>
<comment type="caution">
    <text evidence="9">The sequence shown here is derived from an EMBL/GenBank/DDBJ whole genome shotgun (WGS) entry which is preliminary data.</text>
</comment>
<protein>
    <submittedName>
        <fullName evidence="9">Molybdenum cofactor guanylyltransferase</fullName>
        <ecNumber evidence="9">2.7.7.77</ecNumber>
    </submittedName>
</protein>
<dbReference type="CDD" id="cd02503">
    <property type="entry name" value="MobA"/>
    <property type="match status" value="1"/>
</dbReference>
<evidence type="ECO:0000256" key="1">
    <source>
        <dbReference type="ARBA" id="ARBA00022490"/>
    </source>
</evidence>
<dbReference type="Proteomes" id="UP001226574">
    <property type="component" value="Unassembled WGS sequence"/>
</dbReference>
<evidence type="ECO:0000256" key="2">
    <source>
        <dbReference type="ARBA" id="ARBA00022679"/>
    </source>
</evidence>
<evidence type="ECO:0000256" key="7">
    <source>
        <dbReference type="ARBA" id="ARBA00023150"/>
    </source>
</evidence>
<evidence type="ECO:0000259" key="8">
    <source>
        <dbReference type="Pfam" id="PF12804"/>
    </source>
</evidence>
<dbReference type="EC" id="2.7.7.77" evidence="9"/>
<dbReference type="SUPFAM" id="SSF53448">
    <property type="entry name" value="Nucleotide-diphospho-sugar transferases"/>
    <property type="match status" value="1"/>
</dbReference>
<reference evidence="9 10" key="1">
    <citation type="submission" date="2023-08" db="EMBL/GenBank/DDBJ databases">
        <title>Pseudoalteromonas haloplanktis LL1 genome.</title>
        <authorList>
            <person name="Wu S."/>
        </authorList>
    </citation>
    <scope>NUCLEOTIDE SEQUENCE [LARGE SCALE GENOMIC DNA]</scope>
    <source>
        <strain evidence="9 10">LL1</strain>
    </source>
</reference>
<keyword evidence="3" id="KW-0479">Metal-binding</keyword>
<evidence type="ECO:0000256" key="4">
    <source>
        <dbReference type="ARBA" id="ARBA00022741"/>
    </source>
</evidence>
<dbReference type="GO" id="GO:0061603">
    <property type="term" value="F:molybdenum cofactor guanylyltransferase activity"/>
    <property type="evidence" value="ECO:0007669"/>
    <property type="project" value="UniProtKB-EC"/>
</dbReference>
<evidence type="ECO:0000256" key="6">
    <source>
        <dbReference type="ARBA" id="ARBA00023134"/>
    </source>
</evidence>
<keyword evidence="9" id="KW-0548">Nucleotidyltransferase</keyword>
<dbReference type="Pfam" id="PF12804">
    <property type="entry name" value="NTP_transf_3"/>
    <property type="match status" value="1"/>
</dbReference>
<dbReference type="InterPro" id="IPR013482">
    <property type="entry name" value="Molybde_CF_guanTrfase"/>
</dbReference>
<keyword evidence="4" id="KW-0547">Nucleotide-binding</keyword>
<evidence type="ECO:0000313" key="9">
    <source>
        <dbReference type="EMBL" id="MDQ9090159.1"/>
    </source>
</evidence>
<keyword evidence="1" id="KW-0963">Cytoplasm</keyword>
<sequence>MQQIGMILAGGQSSRMGQDKADLPWRQYTLLQHMQQRLHASLCEQVLISRNHSQGIHDRFYNKGPLGGIDAVLQQLPEHCLVTVLPVDMPLIDSASLIRLQTYSAERQRSVCYSNSFLPCVIVVTESLKKYIEEQLNNGADYSIKAMLAFANAELIPHPEPHKLCNTNTPEQWSDVINTPSSLATHTVG</sequence>